<keyword evidence="1" id="KW-0812">Transmembrane</keyword>
<keyword evidence="3" id="KW-1185">Reference proteome</keyword>
<gene>
    <name evidence="2" type="ORF">LSALG_LOCUS1728</name>
</gene>
<dbReference type="EMBL" id="OX465086">
    <property type="protein sequence ID" value="CAI9260912.1"/>
    <property type="molecule type" value="Genomic_DNA"/>
</dbReference>
<keyword evidence="1" id="KW-0472">Membrane</keyword>
<keyword evidence="1" id="KW-1133">Transmembrane helix</keyword>
<accession>A0AA35Y4Z8</accession>
<protein>
    <submittedName>
        <fullName evidence="2">Uncharacterized protein</fullName>
    </submittedName>
</protein>
<dbReference type="AlphaFoldDB" id="A0AA35Y4Z8"/>
<evidence type="ECO:0000313" key="2">
    <source>
        <dbReference type="EMBL" id="CAI9260912.1"/>
    </source>
</evidence>
<feature type="transmembrane region" description="Helical" evidence="1">
    <location>
        <begin position="209"/>
        <end position="229"/>
    </location>
</feature>
<proteinExistence type="predicted"/>
<name>A0AA35Y4Z8_LACSI</name>
<evidence type="ECO:0000256" key="1">
    <source>
        <dbReference type="SAM" id="Phobius"/>
    </source>
</evidence>
<dbReference type="Proteomes" id="UP001177003">
    <property type="component" value="Chromosome 0"/>
</dbReference>
<sequence>MAAMDLVAQVCIPCFHSDLHRHPLIGLLVLADQSLGSQRGEGDDCYLRWLKQRRRMHKPRFRVLCFFYNVLNRLLAYDLLKSHLNCFNFIKVSKAEGQVAPPLGGDSNITKDMVMAIQRNFASLTLGLGRTRDKNANPFVWLLTSTSPPTSDDRLGILHIHKPYFYTSQVEEYESQVEETLDQNPIKFNKLVSDARIGDTIPTTTKTQIGFIGLLLLWFVIELDIFYLLKICPQPRMIRRFVDNRY</sequence>
<organism evidence="2 3">
    <name type="scientific">Lactuca saligna</name>
    <name type="common">Willowleaf lettuce</name>
    <dbReference type="NCBI Taxonomy" id="75948"/>
    <lineage>
        <taxon>Eukaryota</taxon>
        <taxon>Viridiplantae</taxon>
        <taxon>Streptophyta</taxon>
        <taxon>Embryophyta</taxon>
        <taxon>Tracheophyta</taxon>
        <taxon>Spermatophyta</taxon>
        <taxon>Magnoliopsida</taxon>
        <taxon>eudicotyledons</taxon>
        <taxon>Gunneridae</taxon>
        <taxon>Pentapetalae</taxon>
        <taxon>asterids</taxon>
        <taxon>campanulids</taxon>
        <taxon>Asterales</taxon>
        <taxon>Asteraceae</taxon>
        <taxon>Cichorioideae</taxon>
        <taxon>Cichorieae</taxon>
        <taxon>Lactucinae</taxon>
        <taxon>Lactuca</taxon>
    </lineage>
</organism>
<reference evidence="2" key="1">
    <citation type="submission" date="2023-04" db="EMBL/GenBank/DDBJ databases">
        <authorList>
            <person name="Vijverberg K."/>
            <person name="Xiong W."/>
            <person name="Schranz E."/>
        </authorList>
    </citation>
    <scope>NUCLEOTIDE SEQUENCE</scope>
</reference>
<evidence type="ECO:0000313" key="3">
    <source>
        <dbReference type="Proteomes" id="UP001177003"/>
    </source>
</evidence>